<accession>A0A0F9NWE1</accession>
<proteinExistence type="predicted"/>
<sequence length="109" mass="12988">MSKNKDQLVGIRFTKEEKQLIETFTQERNCTITEFIRESVFSHINNLTHNVGNLDVDEFFSNFKNIEKSAEIVLKSITVLKKRLNVYDFKRLYFNLTKQEKGFEEVKDF</sequence>
<dbReference type="Pfam" id="PF21983">
    <property type="entry name" value="NikA-like"/>
    <property type="match status" value="1"/>
</dbReference>
<gene>
    <name evidence="1" type="ORF">LCGC14_0976360</name>
</gene>
<organism evidence="1">
    <name type="scientific">marine sediment metagenome</name>
    <dbReference type="NCBI Taxonomy" id="412755"/>
    <lineage>
        <taxon>unclassified sequences</taxon>
        <taxon>metagenomes</taxon>
        <taxon>ecological metagenomes</taxon>
    </lineage>
</organism>
<reference evidence="1" key="1">
    <citation type="journal article" date="2015" name="Nature">
        <title>Complex archaea that bridge the gap between prokaryotes and eukaryotes.</title>
        <authorList>
            <person name="Spang A."/>
            <person name="Saw J.H."/>
            <person name="Jorgensen S.L."/>
            <person name="Zaremba-Niedzwiedzka K."/>
            <person name="Martijn J."/>
            <person name="Lind A.E."/>
            <person name="van Eijk R."/>
            <person name="Schleper C."/>
            <person name="Guy L."/>
            <person name="Ettema T.J."/>
        </authorList>
    </citation>
    <scope>NUCLEOTIDE SEQUENCE</scope>
</reference>
<dbReference type="AlphaFoldDB" id="A0A0F9NWE1"/>
<comment type="caution">
    <text evidence="1">The sequence shown here is derived from an EMBL/GenBank/DDBJ whole genome shotgun (WGS) entry which is preliminary data.</text>
</comment>
<dbReference type="InterPro" id="IPR053842">
    <property type="entry name" value="NikA-like"/>
</dbReference>
<protein>
    <submittedName>
        <fullName evidence="1">Uncharacterized protein</fullName>
    </submittedName>
</protein>
<evidence type="ECO:0000313" key="1">
    <source>
        <dbReference type="EMBL" id="KKN16397.1"/>
    </source>
</evidence>
<name>A0A0F9NWE1_9ZZZZ</name>
<dbReference type="EMBL" id="LAZR01003618">
    <property type="protein sequence ID" value="KKN16397.1"/>
    <property type="molecule type" value="Genomic_DNA"/>
</dbReference>